<evidence type="ECO:0000313" key="2">
    <source>
        <dbReference type="Proteomes" id="UP000323300"/>
    </source>
</evidence>
<organism evidence="1 2">
    <name type="scientific">Neomesorhizobium albiziae</name>
    <dbReference type="NCBI Taxonomy" id="335020"/>
    <lineage>
        <taxon>Bacteria</taxon>
        <taxon>Pseudomonadati</taxon>
        <taxon>Pseudomonadota</taxon>
        <taxon>Alphaproteobacteria</taxon>
        <taxon>Hyphomicrobiales</taxon>
        <taxon>Phyllobacteriaceae</taxon>
        <taxon>Neomesorhizobium</taxon>
    </lineage>
</organism>
<dbReference type="AlphaFoldDB" id="A0A1I4C6A2"/>
<protein>
    <submittedName>
        <fullName evidence="1">Uncharacterized protein</fullName>
    </submittedName>
</protein>
<reference evidence="1 2" key="1">
    <citation type="submission" date="2016-10" db="EMBL/GenBank/DDBJ databases">
        <authorList>
            <person name="Varghese N."/>
            <person name="Submissions S."/>
        </authorList>
    </citation>
    <scope>NUCLEOTIDE SEQUENCE [LARGE SCALE GENOMIC DNA]</scope>
    <source>
        <strain evidence="1 2">DSM 21822</strain>
    </source>
</reference>
<gene>
    <name evidence="1" type="ORF">SAMN04488498_11212</name>
</gene>
<proteinExistence type="predicted"/>
<dbReference type="EMBL" id="FOSL01000012">
    <property type="protein sequence ID" value="SFK76140.1"/>
    <property type="molecule type" value="Genomic_DNA"/>
</dbReference>
<name>A0A1I4C6A2_9HYPH</name>
<keyword evidence="2" id="KW-1185">Reference proteome</keyword>
<dbReference type="Proteomes" id="UP000323300">
    <property type="component" value="Unassembled WGS sequence"/>
</dbReference>
<evidence type="ECO:0000313" key="1">
    <source>
        <dbReference type="EMBL" id="SFK76140.1"/>
    </source>
</evidence>
<sequence>MSDIRCTRLATELFVKVLKPTRFEVASQRFPDTATLETFGNSLGLRDIAPDAELGMLRVVDMVPADTRLDDVAETNRKYQISEPNLSL</sequence>
<accession>A0A1I4C6A2</accession>